<feature type="region of interest" description="Disordered" evidence="13">
    <location>
        <begin position="1"/>
        <end position="89"/>
    </location>
</feature>
<reference evidence="18 19" key="1">
    <citation type="journal article" date="2003" name="Nature">
        <title>The genome sequence of the filamentous fungus Neurospora crassa.</title>
        <authorList>
            <person name="Galagan J.E."/>
            <person name="Calvo S.E."/>
            <person name="Borkovich K.A."/>
            <person name="Selker E.U."/>
            <person name="Read N.D."/>
            <person name="Jaffe D."/>
            <person name="FitzHugh W."/>
            <person name="Ma L.J."/>
            <person name="Smirnov S."/>
            <person name="Purcell S."/>
            <person name="Rehman B."/>
            <person name="Elkins T."/>
            <person name="Engels R."/>
            <person name="Wang S."/>
            <person name="Nielsen C.B."/>
            <person name="Butler J."/>
            <person name="Endrizzi M."/>
            <person name="Qui D."/>
            <person name="Ianakiev P."/>
            <person name="Bell-Pedersen D."/>
            <person name="Nelson M.A."/>
            <person name="Werner-Washburne M."/>
            <person name="Selitrennikoff C.P."/>
            <person name="Kinsey J.A."/>
            <person name="Braun E.L."/>
            <person name="Zelter A."/>
            <person name="Schulte U."/>
            <person name="Kothe G.O."/>
            <person name="Jedd G."/>
            <person name="Mewes W."/>
            <person name="Staben C."/>
            <person name="Marcotte E."/>
            <person name="Greenberg D."/>
            <person name="Roy A."/>
            <person name="Foley K."/>
            <person name="Naylor J."/>
            <person name="Stange-Thomann N."/>
            <person name="Barrett R."/>
            <person name="Gnerre S."/>
            <person name="Kamal M."/>
            <person name="Kamvysselis M."/>
            <person name="Mauceli E."/>
            <person name="Bielke C."/>
            <person name="Rudd S."/>
            <person name="Frishman D."/>
            <person name="Krystofova S."/>
            <person name="Rasmussen C."/>
            <person name="Metzenberg R.L."/>
            <person name="Perkins D.D."/>
            <person name="Kroken S."/>
            <person name="Cogoni C."/>
            <person name="Macino G."/>
            <person name="Catcheside D."/>
            <person name="Li W."/>
            <person name="Pratt R.J."/>
            <person name="Osmani S.A."/>
            <person name="DeSouza C.P."/>
            <person name="Glass L."/>
            <person name="Orbach M.J."/>
            <person name="Berglund J.A."/>
            <person name="Voelker R."/>
            <person name="Yarden O."/>
            <person name="Plamann M."/>
            <person name="Seiler S."/>
            <person name="Dunlap J."/>
            <person name="Radford A."/>
            <person name="Aramayo R."/>
            <person name="Natvig D.O."/>
            <person name="Alex L.A."/>
            <person name="Mannhaupt G."/>
            <person name="Ebbole D.J."/>
            <person name="Freitag M."/>
            <person name="Paulsen I."/>
            <person name="Sachs M.S."/>
            <person name="Lander E.S."/>
            <person name="Nusbaum C."/>
            <person name="Birren B."/>
        </authorList>
    </citation>
    <scope>NUCLEOTIDE SEQUENCE [LARGE SCALE GENOMIC DNA]</scope>
    <source>
        <strain evidence="19">ATCC 24698 / 74-OR23-1A / CBS 708.71 / DSM 1257 / FGSC 987</strain>
    </source>
</reference>
<name>V5IQ32_NEUCR</name>
<dbReference type="Gene3D" id="3.30.450.20">
    <property type="entry name" value="PAS domain"/>
    <property type="match status" value="2"/>
</dbReference>
<accession>V5IQ32</accession>
<dbReference type="InterPro" id="IPR001789">
    <property type="entry name" value="Sig_transdc_resp-reg_receiver"/>
</dbReference>
<keyword evidence="8 18" id="KW-0418">Kinase</keyword>
<feature type="compositionally biased region" description="Polar residues" evidence="13">
    <location>
        <begin position="79"/>
        <end position="89"/>
    </location>
</feature>
<dbReference type="Pfam" id="PF00072">
    <property type="entry name" value="Response_reg"/>
    <property type="match status" value="1"/>
</dbReference>
<dbReference type="PANTHER" id="PTHR45339:SF1">
    <property type="entry name" value="HYBRID SIGNAL TRANSDUCTION HISTIDINE KINASE J"/>
    <property type="match status" value="1"/>
</dbReference>
<evidence type="ECO:0000256" key="5">
    <source>
        <dbReference type="ARBA" id="ARBA00022553"/>
    </source>
</evidence>
<dbReference type="InterPro" id="IPR000700">
    <property type="entry name" value="PAS-assoc_C"/>
</dbReference>
<dbReference type="PROSITE" id="PS50112">
    <property type="entry name" value="PAS"/>
    <property type="match status" value="1"/>
</dbReference>
<organism evidence="18 19">
    <name type="scientific">Neurospora crassa (strain ATCC 24698 / 74-OR23-1A / CBS 708.71 / DSM 1257 / FGSC 987)</name>
    <dbReference type="NCBI Taxonomy" id="367110"/>
    <lineage>
        <taxon>Eukaryota</taxon>
        <taxon>Fungi</taxon>
        <taxon>Dikarya</taxon>
        <taxon>Ascomycota</taxon>
        <taxon>Pezizomycotina</taxon>
        <taxon>Sordariomycetes</taxon>
        <taxon>Sordariomycetidae</taxon>
        <taxon>Sordariales</taxon>
        <taxon>Sordariaceae</taxon>
        <taxon>Neurospora</taxon>
    </lineage>
</organism>
<dbReference type="SMART" id="SM00388">
    <property type="entry name" value="HisKA"/>
    <property type="match status" value="1"/>
</dbReference>
<dbReference type="InterPro" id="IPR001610">
    <property type="entry name" value="PAC"/>
</dbReference>
<feature type="region of interest" description="Disordered" evidence="13">
    <location>
        <begin position="341"/>
        <end position="387"/>
    </location>
</feature>
<evidence type="ECO:0000256" key="10">
    <source>
        <dbReference type="ARBA" id="ARBA00023012"/>
    </source>
</evidence>
<dbReference type="SUPFAM" id="SSF52172">
    <property type="entry name" value="CheY-like"/>
    <property type="match status" value="1"/>
</dbReference>
<dbReference type="EC" id="2.7.13.3" evidence="3"/>
<dbReference type="FunFam" id="3.30.450.20:FF:000099">
    <property type="entry name" value="Sensory box sensor histidine kinase"/>
    <property type="match status" value="1"/>
</dbReference>
<feature type="domain" description="PAS" evidence="16">
    <location>
        <begin position="534"/>
        <end position="604"/>
    </location>
</feature>
<dbReference type="Gene3D" id="1.10.287.130">
    <property type="match status" value="1"/>
</dbReference>
<dbReference type="InterPro" id="IPR013655">
    <property type="entry name" value="PAS_fold_3"/>
</dbReference>
<dbReference type="EMBL" id="CM002236">
    <property type="protein sequence ID" value="ESA43825.1"/>
    <property type="molecule type" value="Genomic_DNA"/>
</dbReference>
<dbReference type="SMART" id="SM00448">
    <property type="entry name" value="REC"/>
    <property type="match status" value="1"/>
</dbReference>
<evidence type="ECO:0000256" key="13">
    <source>
        <dbReference type="SAM" id="MobiDB-lite"/>
    </source>
</evidence>
<dbReference type="CDD" id="cd16922">
    <property type="entry name" value="HATPase_EvgS-ArcB-TorS-like"/>
    <property type="match status" value="1"/>
</dbReference>
<proteinExistence type="predicted"/>
<dbReference type="PANTHER" id="PTHR45339">
    <property type="entry name" value="HYBRID SIGNAL TRANSDUCTION HISTIDINE KINASE J"/>
    <property type="match status" value="1"/>
</dbReference>
<evidence type="ECO:0000259" key="14">
    <source>
        <dbReference type="PROSITE" id="PS50109"/>
    </source>
</evidence>
<dbReference type="SMART" id="SM00091">
    <property type="entry name" value="PAS"/>
    <property type="match status" value="2"/>
</dbReference>
<feature type="compositionally biased region" description="Low complexity" evidence="13">
    <location>
        <begin position="221"/>
        <end position="235"/>
    </location>
</feature>
<dbReference type="InParanoid" id="V5IQ32"/>
<evidence type="ECO:0000313" key="18">
    <source>
        <dbReference type="EMBL" id="ESA43825.1"/>
    </source>
</evidence>
<dbReference type="InterPro" id="IPR003594">
    <property type="entry name" value="HATPase_dom"/>
</dbReference>
<dbReference type="SUPFAM" id="SSF47384">
    <property type="entry name" value="Homodimeric domain of signal transducing histidine kinase"/>
    <property type="match status" value="1"/>
</dbReference>
<dbReference type="SUPFAM" id="SSF55785">
    <property type="entry name" value="PYP-like sensor domain (PAS domain)"/>
    <property type="match status" value="1"/>
</dbReference>
<dbReference type="InterPro" id="IPR011006">
    <property type="entry name" value="CheY-like_superfamily"/>
</dbReference>
<protein>
    <recommendedName>
        <fullName evidence="3">histidine kinase</fullName>
        <ecNumber evidence="3">2.7.13.3</ecNumber>
    </recommendedName>
</protein>
<dbReference type="GeneID" id="3880162"/>
<dbReference type="FunFam" id="3.30.565.10:FF:000010">
    <property type="entry name" value="Sensor histidine kinase RcsC"/>
    <property type="match status" value="1"/>
</dbReference>
<comment type="function">
    <text evidence="11">Involved in the control of the SAPK-dependent transcriptional response to peroxide stress. Regulates sty1 activity.</text>
</comment>
<dbReference type="RefSeq" id="XP_011392929.1">
    <property type="nucleotide sequence ID" value="XM_011394627.1"/>
</dbReference>
<dbReference type="SMR" id="V5IQ32"/>
<dbReference type="CDD" id="cd00130">
    <property type="entry name" value="PAS"/>
    <property type="match status" value="1"/>
</dbReference>
<evidence type="ECO:0000256" key="9">
    <source>
        <dbReference type="ARBA" id="ARBA00022840"/>
    </source>
</evidence>
<dbReference type="Gene3D" id="3.40.50.2300">
    <property type="match status" value="1"/>
</dbReference>
<keyword evidence="7" id="KW-0547">Nucleotide-binding</keyword>
<evidence type="ECO:0000256" key="4">
    <source>
        <dbReference type="ARBA" id="ARBA00022490"/>
    </source>
</evidence>
<comment type="catalytic activity">
    <reaction evidence="1">
        <text>ATP + protein L-histidine = ADP + protein N-phospho-L-histidine.</text>
        <dbReference type="EC" id="2.7.13.3"/>
    </reaction>
</comment>
<feature type="compositionally biased region" description="Basic and acidic residues" evidence="13">
    <location>
        <begin position="1387"/>
        <end position="1405"/>
    </location>
</feature>
<dbReference type="InterPro" id="IPR004358">
    <property type="entry name" value="Sig_transdc_His_kin-like_C"/>
</dbReference>
<evidence type="ECO:0000256" key="11">
    <source>
        <dbReference type="ARBA" id="ARBA00054109"/>
    </source>
</evidence>
<evidence type="ECO:0000259" key="16">
    <source>
        <dbReference type="PROSITE" id="PS50112"/>
    </source>
</evidence>
<dbReference type="Proteomes" id="UP000001805">
    <property type="component" value="Chromosome 1, Linkage Group I"/>
</dbReference>
<dbReference type="InterPro" id="IPR005467">
    <property type="entry name" value="His_kinase_dom"/>
</dbReference>
<keyword evidence="10" id="KW-0902">Two-component regulatory system</keyword>
<dbReference type="GO" id="GO:0005737">
    <property type="term" value="C:cytoplasm"/>
    <property type="evidence" value="ECO:0007669"/>
    <property type="project" value="UniProtKB-SubCell"/>
</dbReference>
<dbReference type="NCBIfam" id="TIGR00229">
    <property type="entry name" value="sensory_box"/>
    <property type="match status" value="1"/>
</dbReference>
<comment type="subcellular location">
    <subcellularLocation>
        <location evidence="2">Cytoplasm</location>
    </subcellularLocation>
</comment>
<dbReference type="SUPFAM" id="SSF55874">
    <property type="entry name" value="ATPase domain of HSP90 chaperone/DNA topoisomerase II/histidine kinase"/>
    <property type="match status" value="1"/>
</dbReference>
<sequence length="1414" mass="155784">MGPGLRSSPDDNDNPVLQDEPRSARQETQLPQDPDMPSALPEGNSVSHPEPPSESLIDDRTTLSQGNSERLWRGPPSMTPQVRRSQSSSPLRLTMPFITPGQLAFSAMQFLPVPILVLDSLKTVVLANESMGRLLGMPSDATGEGDDLSSTMDQLRGQTLSQVGIDLIQDGMPVWIAWEHFLDQIALEMGVGNSGGKEILKSVLQTDPDGDATPRQAELPPSASTSSPRSRSTSAQSGDGVCDGDAGNTTCRPSPNAVVDVVIVKRDIARSTYHTRARSESSTFHAQAKMIISVWQLSPQQTFFTLTFTNTDSKYVPPVGAKKLAGRRDVLDAAEKKYPYSINDPPSLTSSRDSRSRSPSFPLSPSAVAMSSSPFPPLGPPSHSSITSAPSMLQKITVMKDALLDKTQTPIIAMWKDGSVILPNKPARRLSYPDPVQGAPHEGFNLLSQWRMWTDDFSRQLETDEYPISLMIKSETPFESFRVGMLGPDDERLIFDVEGAVIRDEITGELLAGVITCRDITRIEHEISQIKAADEERFRLICETMPQLVWTAGPDGAHDFYNSRWYSYTGLSVEASLGGGWRTAFHPDDLAEADKRWQNSTRTGEPYVIEYRCRSKDGEWRWFLGRALPLKNKQTGEIEKWFGTCTDVHETMEAKLEAKRTRQQLRSVIAHSRMTMFAVDPNRKVTLLEGSLIWDALSPECGSSSWFIGKDVYEVFNNINQQLPDGQTPAFLQPLESILGGKSPVELQDHKFAGRWYRTGFQPILRRDPLTGNSTEDFIEGVMGFIMDVTELKDRERDIEAQALEKRQLLANEAAAKEASRLKSQFLANMSHEIRTPITGVIGMAELLLDVELDAEQRELTENIFRSANALLTVINDILDFSKIESGRLDIEEVQFSLAVVIQEVGKMLSFTAERKSLAFNYEICSDIGIDLVVMGDPGRVRQIITNLATNSIKFTHEGHVKLHVSVEQETDDTIEVKFVIQDTGIGIEEEVLKRLFQPFSQGDPSTARKFGGTGLGLTISKNLLELMKGRMALASKKDEGTTATFWIPFKKPQKAQSITGPLSDRLQSETSVSCNCPAPADQESGALSGEQRSAWRQSSTSLSPTTSQEELSMPDRSKIFILVVEDNEINQQIAIRTIRKLGFQVAAAWNGKEALEYLSKASTGKTRKPDIILMDVQMPLIDGYLCTHLLRHHAPYRSYVRDVPIVAMTASAIQGDKEKCKRAGMDDYLSKPVKRTTLERMLLRWCTTKREELSPITSQCTESGEHCQSAGIPAVGLNEEPSELDLNAYDNVDDHEGSNLATPMGPGRVAEGMSPGGGAEIEQSPTAGYFSSGSGSGHGVPDATKPTGDPGEQTGLGQAEQLLDASSQHYPSQPSVADMTTSPASIERREGEALTEENLGKLQEEQNEELQSI</sequence>
<dbReference type="GO" id="GO:0005524">
    <property type="term" value="F:ATP binding"/>
    <property type="evidence" value="ECO:0007669"/>
    <property type="project" value="UniProtKB-KW"/>
</dbReference>
<dbReference type="GO" id="GO:0009365">
    <property type="term" value="C:protein histidine kinase complex"/>
    <property type="evidence" value="ECO:0007669"/>
    <property type="project" value="UniProtKB-ARBA"/>
</dbReference>
<keyword evidence="19" id="KW-1185">Reference proteome</keyword>
<feature type="region of interest" description="Disordered" evidence="13">
    <location>
        <begin position="205"/>
        <end position="250"/>
    </location>
</feature>
<evidence type="ECO:0000256" key="12">
    <source>
        <dbReference type="PROSITE-ProRule" id="PRU00169"/>
    </source>
</evidence>
<dbReference type="GO" id="GO:0000155">
    <property type="term" value="F:phosphorelay sensor kinase activity"/>
    <property type="evidence" value="ECO:0007669"/>
    <property type="project" value="InterPro"/>
</dbReference>
<evidence type="ECO:0000256" key="1">
    <source>
        <dbReference type="ARBA" id="ARBA00000085"/>
    </source>
</evidence>
<keyword evidence="9" id="KW-0067">ATP-binding</keyword>
<dbReference type="Gene3D" id="3.30.565.10">
    <property type="entry name" value="Histidine kinase-like ATPase, C-terminal domain"/>
    <property type="match status" value="1"/>
</dbReference>
<evidence type="ECO:0000256" key="7">
    <source>
        <dbReference type="ARBA" id="ARBA00022741"/>
    </source>
</evidence>
<evidence type="ECO:0000256" key="2">
    <source>
        <dbReference type="ARBA" id="ARBA00004496"/>
    </source>
</evidence>
<feature type="compositionally biased region" description="Polar residues" evidence="13">
    <location>
        <begin position="1365"/>
        <end position="1385"/>
    </location>
</feature>
<feature type="modified residue" description="4-aspartylphosphate" evidence="12">
    <location>
        <position position="1176"/>
    </location>
</feature>
<keyword evidence="6" id="KW-0808">Transferase</keyword>
<dbReference type="PROSITE" id="PS50109">
    <property type="entry name" value="HIS_KIN"/>
    <property type="match status" value="1"/>
</dbReference>
<dbReference type="PaxDb" id="5141-EFNCRP00000001041"/>
<feature type="compositionally biased region" description="Low complexity" evidence="13">
    <location>
        <begin position="344"/>
        <end position="366"/>
    </location>
</feature>
<evidence type="ECO:0000256" key="6">
    <source>
        <dbReference type="ARBA" id="ARBA00022679"/>
    </source>
</evidence>
<dbReference type="SMART" id="SM00387">
    <property type="entry name" value="HATPase_c"/>
    <property type="match status" value="1"/>
</dbReference>
<dbReference type="CDD" id="cd17546">
    <property type="entry name" value="REC_hyHK_CKI1_RcsC-like"/>
    <property type="match status" value="1"/>
</dbReference>
<dbReference type="SMART" id="SM00086">
    <property type="entry name" value="PAC"/>
    <property type="match status" value="2"/>
</dbReference>
<dbReference type="GO" id="GO:1900745">
    <property type="term" value="P:positive regulation of p38MAPK cascade"/>
    <property type="evidence" value="ECO:0007669"/>
    <property type="project" value="UniProtKB-ARBA"/>
</dbReference>
<evidence type="ECO:0000259" key="15">
    <source>
        <dbReference type="PROSITE" id="PS50110"/>
    </source>
</evidence>
<dbReference type="InterPro" id="IPR036097">
    <property type="entry name" value="HisK_dim/P_sf"/>
</dbReference>
<evidence type="ECO:0000259" key="17">
    <source>
        <dbReference type="PROSITE" id="PS50113"/>
    </source>
</evidence>
<feature type="region of interest" description="Disordered" evidence="13">
    <location>
        <begin position="1070"/>
        <end position="1112"/>
    </location>
</feature>
<feature type="compositionally biased region" description="Low complexity" evidence="13">
    <location>
        <begin position="1098"/>
        <end position="1112"/>
    </location>
</feature>
<evidence type="ECO:0000256" key="8">
    <source>
        <dbReference type="ARBA" id="ARBA00022777"/>
    </source>
</evidence>
<dbReference type="Pfam" id="PF00512">
    <property type="entry name" value="HisKA"/>
    <property type="match status" value="1"/>
</dbReference>
<dbReference type="FunFam" id="1.10.287.130:FF:000002">
    <property type="entry name" value="Two-component osmosensing histidine kinase"/>
    <property type="match status" value="1"/>
</dbReference>
<dbReference type="OrthoDB" id="60033at2759"/>
<feature type="domain" description="Histidine kinase" evidence="14">
    <location>
        <begin position="829"/>
        <end position="1052"/>
    </location>
</feature>
<feature type="domain" description="PAC" evidence="17">
    <location>
        <begin position="607"/>
        <end position="660"/>
    </location>
</feature>
<keyword evidence="4" id="KW-0963">Cytoplasm</keyword>
<dbReference type="VEuPathDB" id="FungiDB:NCU02057"/>
<feature type="region of interest" description="Disordered" evidence="13">
    <location>
        <begin position="1290"/>
        <end position="1414"/>
    </location>
</feature>
<dbReference type="InterPro" id="IPR003661">
    <property type="entry name" value="HisK_dim/P_dom"/>
</dbReference>
<dbReference type="PROSITE" id="PS50110">
    <property type="entry name" value="RESPONSE_REGULATORY"/>
    <property type="match status" value="1"/>
</dbReference>
<dbReference type="InterPro" id="IPR036890">
    <property type="entry name" value="HATPase_C_sf"/>
</dbReference>
<dbReference type="InterPro" id="IPR000014">
    <property type="entry name" value="PAS"/>
</dbReference>
<dbReference type="Pfam" id="PF08447">
    <property type="entry name" value="PAS_3"/>
    <property type="match status" value="1"/>
</dbReference>
<dbReference type="PROSITE" id="PS50113">
    <property type="entry name" value="PAC"/>
    <property type="match status" value="1"/>
</dbReference>
<gene>
    <name evidence="18" type="ORF">NCU02057</name>
</gene>
<evidence type="ECO:0000256" key="3">
    <source>
        <dbReference type="ARBA" id="ARBA00012438"/>
    </source>
</evidence>
<dbReference type="InterPro" id="IPR035965">
    <property type="entry name" value="PAS-like_dom_sf"/>
</dbReference>
<dbReference type="Pfam" id="PF02518">
    <property type="entry name" value="HATPase_c"/>
    <property type="match status" value="1"/>
</dbReference>
<dbReference type="PRINTS" id="PR00344">
    <property type="entry name" value="BCTRLSENSOR"/>
</dbReference>
<keyword evidence="5 12" id="KW-0597">Phosphoprotein</keyword>
<feature type="domain" description="Response regulatory" evidence="15">
    <location>
        <begin position="1121"/>
        <end position="1247"/>
    </location>
</feature>
<dbReference type="CDD" id="cd00082">
    <property type="entry name" value="HisKA"/>
    <property type="match status" value="1"/>
</dbReference>
<evidence type="ECO:0000313" key="19">
    <source>
        <dbReference type="Proteomes" id="UP000001805"/>
    </source>
</evidence>